<dbReference type="PANTHER" id="PTHR31232:SF18">
    <property type="entry name" value="S-PROTEIN HOMOLOG"/>
    <property type="match status" value="1"/>
</dbReference>
<accession>A0A3S3NGY9</accession>
<comment type="subcellular location">
    <subcellularLocation>
        <location evidence="1 6">Secreted</location>
    </subcellularLocation>
</comment>
<dbReference type="EMBL" id="QPKB01000011">
    <property type="protein sequence ID" value="RWR94968.1"/>
    <property type="molecule type" value="Genomic_DNA"/>
</dbReference>
<name>A0A3S3NGY9_9MAGN</name>
<dbReference type="PANTHER" id="PTHR31232">
    <property type="match status" value="1"/>
</dbReference>
<gene>
    <name evidence="7" type="ORF">CKAN_02428700</name>
</gene>
<comment type="caution">
    <text evidence="7">The sequence shown here is derived from an EMBL/GenBank/DDBJ whole genome shotgun (WGS) entry which is preliminary data.</text>
</comment>
<protein>
    <recommendedName>
        <fullName evidence="6">S-protein homolog</fullName>
    </recommendedName>
</protein>
<evidence type="ECO:0000256" key="6">
    <source>
        <dbReference type="RuleBase" id="RU367044"/>
    </source>
</evidence>
<dbReference type="GO" id="GO:0005576">
    <property type="term" value="C:extracellular region"/>
    <property type="evidence" value="ECO:0007669"/>
    <property type="project" value="UniProtKB-SubCell"/>
</dbReference>
<keyword evidence="5 6" id="KW-0732">Signal</keyword>
<reference evidence="7 8" key="1">
    <citation type="journal article" date="2019" name="Nat. Plants">
        <title>Stout camphor tree genome fills gaps in understanding of flowering plant genome evolution.</title>
        <authorList>
            <person name="Chaw S.M."/>
            <person name="Liu Y.C."/>
            <person name="Wu Y.W."/>
            <person name="Wang H.Y."/>
            <person name="Lin C.I."/>
            <person name="Wu C.S."/>
            <person name="Ke H.M."/>
            <person name="Chang L.Y."/>
            <person name="Hsu C.Y."/>
            <person name="Yang H.T."/>
            <person name="Sudianto E."/>
            <person name="Hsu M.H."/>
            <person name="Wu K.P."/>
            <person name="Wang L.N."/>
            <person name="Leebens-Mack J.H."/>
            <person name="Tsai I.J."/>
        </authorList>
    </citation>
    <scope>NUCLEOTIDE SEQUENCE [LARGE SCALE GENOMIC DNA]</scope>
    <source>
        <strain evidence="8">cv. Chaw 1501</strain>
        <tissue evidence="7">Young leaves</tissue>
    </source>
</reference>
<keyword evidence="3 6" id="KW-0713">Self-incompatibility</keyword>
<keyword evidence="8" id="KW-1185">Reference proteome</keyword>
<organism evidence="7 8">
    <name type="scientific">Cinnamomum micranthum f. kanehirae</name>
    <dbReference type="NCBI Taxonomy" id="337451"/>
    <lineage>
        <taxon>Eukaryota</taxon>
        <taxon>Viridiplantae</taxon>
        <taxon>Streptophyta</taxon>
        <taxon>Embryophyta</taxon>
        <taxon>Tracheophyta</taxon>
        <taxon>Spermatophyta</taxon>
        <taxon>Magnoliopsida</taxon>
        <taxon>Magnoliidae</taxon>
        <taxon>Laurales</taxon>
        <taxon>Lauraceae</taxon>
        <taxon>Cinnamomum</taxon>
    </lineage>
</organism>
<evidence type="ECO:0000313" key="7">
    <source>
        <dbReference type="EMBL" id="RWR94968.1"/>
    </source>
</evidence>
<evidence type="ECO:0000256" key="3">
    <source>
        <dbReference type="ARBA" id="ARBA00022471"/>
    </source>
</evidence>
<dbReference type="AlphaFoldDB" id="A0A3S3NGY9"/>
<dbReference type="Pfam" id="PF05938">
    <property type="entry name" value="Self-incomp_S1"/>
    <property type="match status" value="1"/>
</dbReference>
<dbReference type="OrthoDB" id="1938697at2759"/>
<dbReference type="InterPro" id="IPR010264">
    <property type="entry name" value="Self-incomp_S1"/>
</dbReference>
<evidence type="ECO:0000256" key="5">
    <source>
        <dbReference type="ARBA" id="ARBA00022729"/>
    </source>
</evidence>
<evidence type="ECO:0000256" key="4">
    <source>
        <dbReference type="ARBA" id="ARBA00022525"/>
    </source>
</evidence>
<feature type="signal peptide" evidence="6">
    <location>
        <begin position="1"/>
        <end position="19"/>
    </location>
</feature>
<dbReference type="GO" id="GO:0060320">
    <property type="term" value="P:rejection of self pollen"/>
    <property type="evidence" value="ECO:0007669"/>
    <property type="project" value="UniProtKB-KW"/>
</dbReference>
<keyword evidence="4 6" id="KW-0964">Secreted</keyword>
<comment type="similarity">
    <text evidence="2 6">Belongs to the plant self-incompatibility (S1) protein family.</text>
</comment>
<sequence>MRSPSFLFMALAVLALCEAAVLEKVHTSVTNRLGSGKSIILHCQSKDTDLGEHTVADGGEFGWEFSVNVIGTTLFYCDVSWENFGGFHFDAYSFQRDWGRCESRCLWLISKEGMYGWNQNTGFWEFMYSWPN</sequence>
<evidence type="ECO:0000256" key="1">
    <source>
        <dbReference type="ARBA" id="ARBA00004613"/>
    </source>
</evidence>
<dbReference type="Proteomes" id="UP000283530">
    <property type="component" value="Unassembled WGS sequence"/>
</dbReference>
<proteinExistence type="inferred from homology"/>
<feature type="chain" id="PRO_5025097803" description="S-protein homolog" evidence="6">
    <location>
        <begin position="20"/>
        <end position="132"/>
    </location>
</feature>
<evidence type="ECO:0000256" key="2">
    <source>
        <dbReference type="ARBA" id="ARBA00005581"/>
    </source>
</evidence>
<evidence type="ECO:0000313" key="8">
    <source>
        <dbReference type="Proteomes" id="UP000283530"/>
    </source>
</evidence>
<dbReference type="STRING" id="337451.A0A3S3NGY9"/>